<evidence type="ECO:0000256" key="1">
    <source>
        <dbReference type="ARBA" id="ARBA00022500"/>
    </source>
</evidence>
<dbReference type="PANTHER" id="PTHR43531:SF11">
    <property type="entry name" value="METHYL-ACCEPTING CHEMOTAXIS PROTEIN 3"/>
    <property type="match status" value="1"/>
</dbReference>
<dbReference type="PANTHER" id="PTHR43531">
    <property type="entry name" value="PROTEIN ICFG"/>
    <property type="match status" value="1"/>
</dbReference>
<comment type="caution">
    <text evidence="4">The sequence shown here is derived from an EMBL/GenBank/DDBJ whole genome shotgun (WGS) entry which is preliminary data.</text>
</comment>
<accession>A0A7W5G152</accession>
<sequence length="118" mass="12597">MIVAEVQEISRHVNAIVEAAREQSTGLQEINTAVNIMDQGTQQNAAMVEQSTAASHSLAREAASLTALLAHFCLDRDDRPHLRTTSEQAESTVSPARGLGQKIANAFSSGSRRLVGAQ</sequence>
<proteinExistence type="inferred from homology"/>
<dbReference type="InterPro" id="IPR051310">
    <property type="entry name" value="MCP_chemotaxis"/>
</dbReference>
<evidence type="ECO:0000313" key="4">
    <source>
        <dbReference type="EMBL" id="MBB3136609.1"/>
    </source>
</evidence>
<protein>
    <recommendedName>
        <fullName evidence="6">Methyl-accepting transducer domain-containing protein</fullName>
    </recommendedName>
</protein>
<evidence type="ECO:0000313" key="5">
    <source>
        <dbReference type="Proteomes" id="UP000518315"/>
    </source>
</evidence>
<feature type="region of interest" description="Disordered" evidence="3">
    <location>
        <begin position="81"/>
        <end position="100"/>
    </location>
</feature>
<dbReference type="Proteomes" id="UP000518315">
    <property type="component" value="Unassembled WGS sequence"/>
</dbReference>
<dbReference type="EMBL" id="JACHXH010000016">
    <property type="protein sequence ID" value="MBB3136609.1"/>
    <property type="molecule type" value="Genomic_DNA"/>
</dbReference>
<evidence type="ECO:0008006" key="6">
    <source>
        <dbReference type="Google" id="ProtNLM"/>
    </source>
</evidence>
<gene>
    <name evidence="4" type="ORF">FHS26_004366</name>
</gene>
<dbReference type="SUPFAM" id="SSF58104">
    <property type="entry name" value="Methyl-accepting chemotaxis protein (MCP) signaling domain"/>
    <property type="match status" value="1"/>
</dbReference>
<dbReference type="AlphaFoldDB" id="A0A7W5G152"/>
<comment type="similarity">
    <text evidence="2">Belongs to the methyl-accepting chemotaxis (MCP) protein family.</text>
</comment>
<evidence type="ECO:0000256" key="3">
    <source>
        <dbReference type="SAM" id="MobiDB-lite"/>
    </source>
</evidence>
<feature type="compositionally biased region" description="Polar residues" evidence="3">
    <location>
        <begin position="83"/>
        <end position="94"/>
    </location>
</feature>
<keyword evidence="5" id="KW-1185">Reference proteome</keyword>
<evidence type="ECO:0000256" key="2">
    <source>
        <dbReference type="ARBA" id="ARBA00029447"/>
    </source>
</evidence>
<keyword evidence="1" id="KW-0145">Chemotaxis</keyword>
<name>A0A7W5G152_9HYPH</name>
<reference evidence="4 5" key="1">
    <citation type="submission" date="2020-08" db="EMBL/GenBank/DDBJ databases">
        <title>Genomic Encyclopedia of Type Strains, Phase III (KMG-III): the genomes of soil and plant-associated and newly described type strains.</title>
        <authorList>
            <person name="Whitman W."/>
        </authorList>
    </citation>
    <scope>NUCLEOTIDE SEQUENCE [LARGE SCALE GENOMIC DNA]</scope>
    <source>
        <strain evidence="4 5">CECT 4113</strain>
    </source>
</reference>
<dbReference type="Gene3D" id="1.10.287.950">
    <property type="entry name" value="Methyl-accepting chemotaxis protein"/>
    <property type="match status" value="1"/>
</dbReference>
<dbReference type="GO" id="GO:0006935">
    <property type="term" value="P:chemotaxis"/>
    <property type="evidence" value="ECO:0007669"/>
    <property type="project" value="UniProtKB-KW"/>
</dbReference>
<organism evidence="4 5">
    <name type="scientific">Rhizobium pisi</name>
    <dbReference type="NCBI Taxonomy" id="574561"/>
    <lineage>
        <taxon>Bacteria</taxon>
        <taxon>Pseudomonadati</taxon>
        <taxon>Pseudomonadota</taxon>
        <taxon>Alphaproteobacteria</taxon>
        <taxon>Hyphomicrobiales</taxon>
        <taxon>Rhizobiaceae</taxon>
        <taxon>Rhizobium/Agrobacterium group</taxon>
        <taxon>Rhizobium</taxon>
    </lineage>
</organism>